<gene>
    <name evidence="5" type="ORF">SAMN05660686_04067</name>
</gene>
<dbReference type="OrthoDB" id="9812290at2"/>
<dbReference type="Pfam" id="PF00392">
    <property type="entry name" value="GntR"/>
    <property type="match status" value="1"/>
</dbReference>
<dbReference type="AlphaFoldDB" id="A0A8G2BM88"/>
<proteinExistence type="predicted"/>
<dbReference type="SMART" id="SM00345">
    <property type="entry name" value="HTH_GNTR"/>
    <property type="match status" value="1"/>
</dbReference>
<dbReference type="InterPro" id="IPR036390">
    <property type="entry name" value="WH_DNA-bd_sf"/>
</dbReference>
<organism evidence="5 6">
    <name type="scientific">Thalassobaculum litoreum DSM 18839</name>
    <dbReference type="NCBI Taxonomy" id="1123362"/>
    <lineage>
        <taxon>Bacteria</taxon>
        <taxon>Pseudomonadati</taxon>
        <taxon>Pseudomonadota</taxon>
        <taxon>Alphaproteobacteria</taxon>
        <taxon>Rhodospirillales</taxon>
        <taxon>Thalassobaculaceae</taxon>
        <taxon>Thalassobaculum</taxon>
    </lineage>
</organism>
<dbReference type="InterPro" id="IPR011711">
    <property type="entry name" value="GntR_C"/>
</dbReference>
<dbReference type="EMBL" id="FNBW01000014">
    <property type="protein sequence ID" value="SDG32809.1"/>
    <property type="molecule type" value="Genomic_DNA"/>
</dbReference>
<evidence type="ECO:0000313" key="5">
    <source>
        <dbReference type="EMBL" id="SDG32809.1"/>
    </source>
</evidence>
<dbReference type="PROSITE" id="PS50949">
    <property type="entry name" value="HTH_GNTR"/>
    <property type="match status" value="1"/>
</dbReference>
<dbReference type="SUPFAM" id="SSF46785">
    <property type="entry name" value="Winged helix' DNA-binding domain"/>
    <property type="match status" value="1"/>
</dbReference>
<dbReference type="SMART" id="SM00895">
    <property type="entry name" value="FCD"/>
    <property type="match status" value="1"/>
</dbReference>
<dbReference type="InterPro" id="IPR036388">
    <property type="entry name" value="WH-like_DNA-bd_sf"/>
</dbReference>
<sequence>MANSGSEPLVQADNEIRGHLPEPPNDNDLASRLLVSQVASKLRDMIIQDHLKPGTRIRERQLSELLNVSRTPLREAIRILVSERLVHSLPNRGAVVASPNMQEVRQLLEVLGTLEALGGQLAAEFASNERIEEILALHHEMLSAFYRKDKLAYFKLNQAIHKSIVAAGGNGVLVDTHAQLNARLYRIRYISNQRDDRWHEAVAQHEQIADALKARDAARLTTLMRDHIGHTWVKVNSVEA</sequence>
<evidence type="ECO:0000256" key="1">
    <source>
        <dbReference type="ARBA" id="ARBA00023015"/>
    </source>
</evidence>
<dbReference type="InterPro" id="IPR008920">
    <property type="entry name" value="TF_FadR/GntR_C"/>
</dbReference>
<dbReference type="Gene3D" id="1.10.10.10">
    <property type="entry name" value="Winged helix-like DNA-binding domain superfamily/Winged helix DNA-binding domain"/>
    <property type="match status" value="1"/>
</dbReference>
<evidence type="ECO:0000256" key="3">
    <source>
        <dbReference type="ARBA" id="ARBA00023163"/>
    </source>
</evidence>
<dbReference type="InterPro" id="IPR000524">
    <property type="entry name" value="Tscrpt_reg_HTH_GntR"/>
</dbReference>
<keyword evidence="6" id="KW-1185">Reference proteome</keyword>
<dbReference type="Proteomes" id="UP000198615">
    <property type="component" value="Unassembled WGS sequence"/>
</dbReference>
<dbReference type="PANTHER" id="PTHR43537">
    <property type="entry name" value="TRANSCRIPTIONAL REGULATOR, GNTR FAMILY"/>
    <property type="match status" value="1"/>
</dbReference>
<dbReference type="Pfam" id="PF07729">
    <property type="entry name" value="FCD"/>
    <property type="match status" value="1"/>
</dbReference>
<evidence type="ECO:0000256" key="2">
    <source>
        <dbReference type="ARBA" id="ARBA00023125"/>
    </source>
</evidence>
<comment type="caution">
    <text evidence="5">The sequence shown here is derived from an EMBL/GenBank/DDBJ whole genome shotgun (WGS) entry which is preliminary data.</text>
</comment>
<protein>
    <submittedName>
        <fullName evidence="5">DNA-binding transcriptional regulator, GntR family</fullName>
    </submittedName>
</protein>
<keyword evidence="1" id="KW-0805">Transcription regulation</keyword>
<dbReference type="SUPFAM" id="SSF48008">
    <property type="entry name" value="GntR ligand-binding domain-like"/>
    <property type="match status" value="1"/>
</dbReference>
<reference evidence="5 6" key="1">
    <citation type="submission" date="2016-10" db="EMBL/GenBank/DDBJ databases">
        <authorList>
            <person name="Varghese N."/>
            <person name="Submissions S."/>
        </authorList>
    </citation>
    <scope>NUCLEOTIDE SEQUENCE [LARGE SCALE GENOMIC DNA]</scope>
    <source>
        <strain evidence="5 6">DSM 18839</strain>
    </source>
</reference>
<evidence type="ECO:0000313" key="6">
    <source>
        <dbReference type="Proteomes" id="UP000198615"/>
    </source>
</evidence>
<evidence type="ECO:0000259" key="4">
    <source>
        <dbReference type="PROSITE" id="PS50949"/>
    </source>
</evidence>
<dbReference type="Gene3D" id="1.20.120.530">
    <property type="entry name" value="GntR ligand-binding domain-like"/>
    <property type="match status" value="1"/>
</dbReference>
<keyword evidence="2 5" id="KW-0238">DNA-binding</keyword>
<dbReference type="PANTHER" id="PTHR43537:SF50">
    <property type="entry name" value="TRANSCRIPTIONAL REGULATORY PROTEIN"/>
    <property type="match status" value="1"/>
</dbReference>
<dbReference type="RefSeq" id="WP_093153251.1">
    <property type="nucleotide sequence ID" value="NZ_FNBW01000014.1"/>
</dbReference>
<dbReference type="GO" id="GO:0003700">
    <property type="term" value="F:DNA-binding transcription factor activity"/>
    <property type="evidence" value="ECO:0007669"/>
    <property type="project" value="InterPro"/>
</dbReference>
<name>A0A8G2BM88_9PROT</name>
<accession>A0A8G2BM88</accession>
<dbReference type="GO" id="GO:0003677">
    <property type="term" value="F:DNA binding"/>
    <property type="evidence" value="ECO:0007669"/>
    <property type="project" value="UniProtKB-KW"/>
</dbReference>
<dbReference type="CDD" id="cd07377">
    <property type="entry name" value="WHTH_GntR"/>
    <property type="match status" value="1"/>
</dbReference>
<keyword evidence="3" id="KW-0804">Transcription</keyword>
<feature type="domain" description="HTH gntR-type" evidence="4">
    <location>
        <begin position="32"/>
        <end position="99"/>
    </location>
</feature>